<name>A0A518GAS7_9BACT</name>
<proteinExistence type="predicted"/>
<keyword evidence="1" id="KW-1133">Transmembrane helix</keyword>
<keyword evidence="1" id="KW-0812">Transmembrane</keyword>
<feature type="transmembrane region" description="Helical" evidence="1">
    <location>
        <begin position="12"/>
        <end position="30"/>
    </location>
</feature>
<sequence length="95" mass="9846">MNGKGQPNSSQYMPLAIMFMGIGWCSSAFLSSTGPPVALSFMSPLALGGALACSQTLVGCPAQNIYAEVYSALCAVLGCIAFLTGTIYCLNRVEP</sequence>
<gene>
    <name evidence="2" type="ORF">Q31a_40390</name>
</gene>
<dbReference type="Proteomes" id="UP000318017">
    <property type="component" value="Chromosome"/>
</dbReference>
<organism evidence="2 3">
    <name type="scientific">Aureliella helgolandensis</name>
    <dbReference type="NCBI Taxonomy" id="2527968"/>
    <lineage>
        <taxon>Bacteria</taxon>
        <taxon>Pseudomonadati</taxon>
        <taxon>Planctomycetota</taxon>
        <taxon>Planctomycetia</taxon>
        <taxon>Pirellulales</taxon>
        <taxon>Pirellulaceae</taxon>
        <taxon>Aureliella</taxon>
    </lineage>
</organism>
<evidence type="ECO:0000313" key="3">
    <source>
        <dbReference type="Proteomes" id="UP000318017"/>
    </source>
</evidence>
<accession>A0A518GAS7</accession>
<evidence type="ECO:0000313" key="2">
    <source>
        <dbReference type="EMBL" id="QDV25712.1"/>
    </source>
</evidence>
<dbReference type="EMBL" id="CP036298">
    <property type="protein sequence ID" value="QDV25712.1"/>
    <property type="molecule type" value="Genomic_DNA"/>
</dbReference>
<dbReference type="AlphaFoldDB" id="A0A518GAS7"/>
<reference evidence="2 3" key="1">
    <citation type="submission" date="2019-02" db="EMBL/GenBank/DDBJ databases">
        <title>Deep-cultivation of Planctomycetes and their phenomic and genomic characterization uncovers novel biology.</title>
        <authorList>
            <person name="Wiegand S."/>
            <person name="Jogler M."/>
            <person name="Boedeker C."/>
            <person name="Pinto D."/>
            <person name="Vollmers J."/>
            <person name="Rivas-Marin E."/>
            <person name="Kohn T."/>
            <person name="Peeters S.H."/>
            <person name="Heuer A."/>
            <person name="Rast P."/>
            <person name="Oberbeckmann S."/>
            <person name="Bunk B."/>
            <person name="Jeske O."/>
            <person name="Meyerdierks A."/>
            <person name="Storesund J.E."/>
            <person name="Kallscheuer N."/>
            <person name="Luecker S."/>
            <person name="Lage O.M."/>
            <person name="Pohl T."/>
            <person name="Merkel B.J."/>
            <person name="Hornburger P."/>
            <person name="Mueller R.-W."/>
            <person name="Bruemmer F."/>
            <person name="Labrenz M."/>
            <person name="Spormann A.M."/>
            <person name="Op den Camp H."/>
            <person name="Overmann J."/>
            <person name="Amann R."/>
            <person name="Jetten M.S.M."/>
            <person name="Mascher T."/>
            <person name="Medema M.H."/>
            <person name="Devos D.P."/>
            <person name="Kaster A.-K."/>
            <person name="Ovreas L."/>
            <person name="Rohde M."/>
            <person name="Galperin M.Y."/>
            <person name="Jogler C."/>
        </authorList>
    </citation>
    <scope>NUCLEOTIDE SEQUENCE [LARGE SCALE GENOMIC DNA]</scope>
    <source>
        <strain evidence="2 3">Q31a</strain>
    </source>
</reference>
<feature type="transmembrane region" description="Helical" evidence="1">
    <location>
        <begin position="37"/>
        <end position="57"/>
    </location>
</feature>
<feature type="transmembrane region" description="Helical" evidence="1">
    <location>
        <begin position="69"/>
        <end position="90"/>
    </location>
</feature>
<keyword evidence="3" id="KW-1185">Reference proteome</keyword>
<evidence type="ECO:0000256" key="1">
    <source>
        <dbReference type="SAM" id="Phobius"/>
    </source>
</evidence>
<keyword evidence="1" id="KW-0472">Membrane</keyword>
<dbReference type="KEGG" id="ahel:Q31a_40390"/>
<protein>
    <submittedName>
        <fullName evidence="2">Uncharacterized protein</fullName>
    </submittedName>
</protein>